<evidence type="ECO:0000313" key="16">
    <source>
        <dbReference type="Proteomes" id="UP000823749"/>
    </source>
</evidence>
<dbReference type="InterPro" id="IPR003439">
    <property type="entry name" value="ABC_transporter-like_ATP-bd"/>
</dbReference>
<evidence type="ECO:0000256" key="1">
    <source>
        <dbReference type="ARBA" id="ARBA00004651"/>
    </source>
</evidence>
<feature type="transmembrane region" description="Helical" evidence="12">
    <location>
        <begin position="209"/>
        <end position="228"/>
    </location>
</feature>
<feature type="compositionally biased region" description="Basic and acidic residues" evidence="11">
    <location>
        <begin position="666"/>
        <end position="686"/>
    </location>
</feature>
<dbReference type="PROSITE" id="PS50893">
    <property type="entry name" value="ABC_TRANSPORTER_2"/>
    <property type="match status" value="2"/>
</dbReference>
<protein>
    <submittedName>
        <fullName evidence="15">Uncharacterized protein</fullName>
    </submittedName>
</protein>
<evidence type="ECO:0000259" key="13">
    <source>
        <dbReference type="PROSITE" id="PS50893"/>
    </source>
</evidence>
<dbReference type="Gene3D" id="1.20.1560.10">
    <property type="entry name" value="ABC transporter type 1, transmembrane domain"/>
    <property type="match status" value="2"/>
</dbReference>
<evidence type="ECO:0000313" key="15">
    <source>
        <dbReference type="EMBL" id="KAG5517125.1"/>
    </source>
</evidence>
<evidence type="ECO:0000256" key="6">
    <source>
        <dbReference type="ARBA" id="ARBA00022741"/>
    </source>
</evidence>
<dbReference type="GO" id="GO:0005524">
    <property type="term" value="F:ATP binding"/>
    <property type="evidence" value="ECO:0007669"/>
    <property type="project" value="UniProtKB-KW"/>
</dbReference>
<dbReference type="GO" id="GO:0140359">
    <property type="term" value="F:ABC-type transporter activity"/>
    <property type="evidence" value="ECO:0007669"/>
    <property type="project" value="InterPro"/>
</dbReference>
<proteinExistence type="inferred from homology"/>
<accession>A0AAV6HT02</accession>
<dbReference type="InterPro" id="IPR003593">
    <property type="entry name" value="AAA+_ATPase"/>
</dbReference>
<dbReference type="CDD" id="cd03249">
    <property type="entry name" value="ABC_MTABC3_MDL1_MDL2"/>
    <property type="match status" value="2"/>
</dbReference>
<organism evidence="15 16">
    <name type="scientific">Rhododendron griersonianum</name>
    <dbReference type="NCBI Taxonomy" id="479676"/>
    <lineage>
        <taxon>Eukaryota</taxon>
        <taxon>Viridiplantae</taxon>
        <taxon>Streptophyta</taxon>
        <taxon>Embryophyta</taxon>
        <taxon>Tracheophyta</taxon>
        <taxon>Spermatophyta</taxon>
        <taxon>Magnoliopsida</taxon>
        <taxon>eudicotyledons</taxon>
        <taxon>Gunneridae</taxon>
        <taxon>Pentapetalae</taxon>
        <taxon>asterids</taxon>
        <taxon>Ericales</taxon>
        <taxon>Ericaceae</taxon>
        <taxon>Ericoideae</taxon>
        <taxon>Rhodoreae</taxon>
        <taxon>Rhododendron</taxon>
    </lineage>
</organism>
<evidence type="ECO:0000256" key="3">
    <source>
        <dbReference type="ARBA" id="ARBA00022448"/>
    </source>
</evidence>
<comment type="similarity">
    <text evidence="2">Belongs to the ABC transporter superfamily. ABCB family. Multidrug resistance exporter (TC 3.A.1.201) subfamily.</text>
</comment>
<evidence type="ECO:0000256" key="4">
    <source>
        <dbReference type="ARBA" id="ARBA00022692"/>
    </source>
</evidence>
<feature type="transmembrane region" description="Helical" evidence="12">
    <location>
        <begin position="743"/>
        <end position="766"/>
    </location>
</feature>
<dbReference type="PANTHER" id="PTHR24222">
    <property type="entry name" value="ABC TRANSPORTER B FAMILY"/>
    <property type="match status" value="1"/>
</dbReference>
<dbReference type="SUPFAM" id="SSF90123">
    <property type="entry name" value="ABC transporter transmembrane region"/>
    <property type="match status" value="2"/>
</dbReference>
<feature type="transmembrane region" description="Helical" evidence="12">
    <location>
        <begin position="290"/>
        <end position="309"/>
    </location>
</feature>
<dbReference type="Gene3D" id="3.40.50.300">
    <property type="entry name" value="P-loop containing nucleotide triphosphate hydrolases"/>
    <property type="match status" value="2"/>
</dbReference>
<evidence type="ECO:0000256" key="7">
    <source>
        <dbReference type="ARBA" id="ARBA00022840"/>
    </source>
</evidence>
<feature type="domain" description="ABC transmembrane type-1" evidence="14">
    <location>
        <begin position="747"/>
        <end position="1033"/>
    </location>
</feature>
<keyword evidence="8 12" id="KW-1133">Transmembrane helix</keyword>
<name>A0AAV6HT02_9ERIC</name>
<gene>
    <name evidence="15" type="ORF">RHGRI_037774</name>
</gene>
<evidence type="ECO:0000256" key="2">
    <source>
        <dbReference type="ARBA" id="ARBA00007577"/>
    </source>
</evidence>
<dbReference type="Pfam" id="PF00005">
    <property type="entry name" value="ABC_tran"/>
    <property type="match status" value="2"/>
</dbReference>
<dbReference type="EMBL" id="JACTNZ010000013">
    <property type="protein sequence ID" value="KAG5517125.1"/>
    <property type="molecule type" value="Genomic_DNA"/>
</dbReference>
<keyword evidence="3" id="KW-0813">Transport</keyword>
<keyword evidence="4 12" id="KW-0812">Transmembrane</keyword>
<dbReference type="CDD" id="cd18577">
    <property type="entry name" value="ABC_6TM_Pgp_ABCB1_D1_like"/>
    <property type="match status" value="1"/>
</dbReference>
<dbReference type="CDD" id="cd18578">
    <property type="entry name" value="ABC_6TM_Pgp_ABCB1_D2_like"/>
    <property type="match status" value="1"/>
</dbReference>
<evidence type="ECO:0000256" key="12">
    <source>
        <dbReference type="SAM" id="Phobius"/>
    </source>
</evidence>
<keyword evidence="16" id="KW-1185">Reference proteome</keyword>
<reference evidence="15 16" key="1">
    <citation type="submission" date="2020-08" db="EMBL/GenBank/DDBJ databases">
        <title>Plant Genome Project.</title>
        <authorList>
            <person name="Zhang R.-G."/>
        </authorList>
    </citation>
    <scope>NUCLEOTIDE SEQUENCE [LARGE SCALE GENOMIC DNA]</scope>
    <source>
        <strain evidence="15">WSP0</strain>
        <tissue evidence="15">Leaf</tissue>
    </source>
</reference>
<dbReference type="Proteomes" id="UP000823749">
    <property type="component" value="Chromosome 13"/>
</dbReference>
<keyword evidence="7" id="KW-0067">ATP-binding</keyword>
<comment type="caution">
    <text evidence="15">The sequence shown here is derived from an EMBL/GenBank/DDBJ whole genome shotgun (WGS) entry which is preliminary data.</text>
</comment>
<feature type="region of interest" description="Disordered" evidence="11">
    <location>
        <begin position="663"/>
        <end position="705"/>
    </location>
</feature>
<evidence type="ECO:0000256" key="9">
    <source>
        <dbReference type="ARBA" id="ARBA00023136"/>
    </source>
</evidence>
<dbReference type="InterPro" id="IPR027417">
    <property type="entry name" value="P-loop_NTPase"/>
</dbReference>
<feature type="domain" description="ABC transmembrane type-1" evidence="14">
    <location>
        <begin position="32"/>
        <end position="350"/>
    </location>
</feature>
<keyword evidence="5" id="KW-0677">Repeat</keyword>
<evidence type="ECO:0000256" key="8">
    <source>
        <dbReference type="ARBA" id="ARBA00022989"/>
    </source>
</evidence>
<evidence type="ECO:0000256" key="11">
    <source>
        <dbReference type="SAM" id="MobiDB-lite"/>
    </source>
</evidence>
<keyword evidence="10" id="KW-0325">Glycoprotein</keyword>
<keyword evidence="9 12" id="KW-0472">Membrane</keyword>
<evidence type="ECO:0000259" key="14">
    <source>
        <dbReference type="PROSITE" id="PS50929"/>
    </source>
</evidence>
<feature type="transmembrane region" description="Helical" evidence="12">
    <location>
        <begin position="321"/>
        <end position="339"/>
    </location>
</feature>
<dbReference type="FunFam" id="3.40.50.300:FF:000066">
    <property type="entry name" value="ABC transporter B family member 1"/>
    <property type="match status" value="1"/>
</dbReference>
<evidence type="ECO:0000256" key="10">
    <source>
        <dbReference type="ARBA" id="ARBA00023180"/>
    </source>
</evidence>
<dbReference type="PROSITE" id="PS00211">
    <property type="entry name" value="ABC_TRANSPORTER_1"/>
    <property type="match status" value="2"/>
</dbReference>
<feature type="domain" description="ABC transporter" evidence="13">
    <location>
        <begin position="385"/>
        <end position="660"/>
    </location>
</feature>
<sequence>MGEDQRDGKGDQKVAFYRLFSLGDRLDTGLMILGTISATLNGLAQPLLTLIFGNVINSFGSSDPSHVLHEVSKVSLKLFYLAIGAGIASFLRKNIRNDSVGNQKSPAAEIKKSRSMNPPKSNIEVSCWMVTGERQATRIRGLYLKTILRQDIAFFDTETTTGEVIGRMSGDTILIQEAMGEKVGKFIQLVSTFIGGFTIAFARGWLLSLVLLSCLPPLVIAGGAMGIIMTKMSSRGQLAYAEAGNVVEQTVGAIRTVASFTGENLAINKYNSKLQVAYATAVKQGLASGIGLGTVLLIIFSSYGLAIWYGSKLIIEEGYNGGVVINIIMVIMMGGMSLGQTSPCLNAFAAGQAAAYKMFETIKRKPKIDAYDNSGMVMEDIKGEVELKDVFFRYPSRPEVEIFSGFSLKVSSGTTAALVGQSGSGKSTVISLLQRFYDPEAGEVLVDGVNLKQFQLKWIRERMGLVSQEPVLFATTIGENIAYGKENATNEEIRTAIELANAAKFIDKLPKVKPFFPLVELPKKSHIAKKGLVSLSFIEPPMSANAAAPEGLDTMVGEHGTQLSGGQKQRIAIARAILKNPKILLLDEATSALDAESERIVQDALTNIMSSRTTVVVAHRLTTIRNADLIAVVQSGKIVEQGTHAELIKALDGAYSQLVHLQEGANKGEDPQRMEKDSNPDTRQDVEGPMGRSISRGSSSSRQSFSLSFPVPAPIGFFHTEIEVEKPREVAIRRLAYLNKPELLVLLLGSIAAAIHGVIFPIYGLLISTAIKIFYEPQSELKKDSVFWACMYVTLGLVTLVVVPFQNYFFGVAGGKLIQRIRSLCFEKVVNQEIAWFDDPKNSSGAVGARLSTDASTVRSLVGDALAQVVQNIATIIAGLVISFTANWLLALIILLVLPLVGLQGFFQMKSLKGFSEDAKVMYEDASQVANDAVGSIRTVASFCAEKKVMEMYQRKCEGPQKHGIRTGLVSGAGFGSSFFLLYCTNAFCFYIGALLVQHGKATFGEVFKVFFALTISAVGVSQSTALAPDTTKAKDSAASIFEILDSKPKIDSSSTEGATLEIVKGDIELKHVSFKYPTRPDVQIFRDLCLNIPSGKTVALVGESGSGKSTVIGLIERFYDPDSGHILLDGANVQKLKLSWLRQQMGLVSQEPILFNETIRTNIAYGKQGEATEQEIITATRAANAHNFITALPQGYDTNVGERGVQLSGGQKQRIAIARAILKDPKILLLDEATSALDAESERVVQDALDQVMVNRTTVVVAHRLTTIKGADIIAVMKSGVIAEKGKHEVLMKITDGVYASLVALHMTSSL</sequence>
<dbReference type="InterPro" id="IPR039421">
    <property type="entry name" value="Type_1_exporter"/>
</dbReference>
<dbReference type="SUPFAM" id="SSF52540">
    <property type="entry name" value="P-loop containing nucleoside triphosphate hydrolases"/>
    <property type="match status" value="2"/>
</dbReference>
<dbReference type="FunFam" id="1.20.1560.10:FF:000360">
    <property type="entry name" value="Os01g0533900 protein"/>
    <property type="match status" value="1"/>
</dbReference>
<dbReference type="InterPro" id="IPR017871">
    <property type="entry name" value="ABC_transporter-like_CS"/>
</dbReference>
<dbReference type="SMART" id="SM00382">
    <property type="entry name" value="AAA"/>
    <property type="match status" value="2"/>
</dbReference>
<feature type="compositionally biased region" description="Low complexity" evidence="11">
    <location>
        <begin position="692"/>
        <end position="705"/>
    </location>
</feature>
<keyword evidence="6" id="KW-0547">Nucleotide-binding</keyword>
<dbReference type="PANTHER" id="PTHR24222:SF86">
    <property type="entry name" value="ABC TRANSPORTER B FAMILY PROTEIN"/>
    <property type="match status" value="1"/>
</dbReference>
<dbReference type="GO" id="GO:0005886">
    <property type="term" value="C:plasma membrane"/>
    <property type="evidence" value="ECO:0007669"/>
    <property type="project" value="UniProtKB-SubCell"/>
</dbReference>
<dbReference type="PROSITE" id="PS50929">
    <property type="entry name" value="ABC_TM1F"/>
    <property type="match status" value="2"/>
</dbReference>
<comment type="subcellular location">
    <subcellularLocation>
        <location evidence="1">Cell membrane</location>
        <topology evidence="1">Multi-pass membrane protein</topology>
    </subcellularLocation>
</comment>
<dbReference type="GO" id="GO:0016887">
    <property type="term" value="F:ATP hydrolysis activity"/>
    <property type="evidence" value="ECO:0007669"/>
    <property type="project" value="InterPro"/>
</dbReference>
<feature type="transmembrane region" description="Helical" evidence="12">
    <location>
        <begin position="786"/>
        <end position="810"/>
    </location>
</feature>
<feature type="domain" description="ABC transporter" evidence="13">
    <location>
        <begin position="1068"/>
        <end position="1305"/>
    </location>
</feature>
<dbReference type="InterPro" id="IPR036640">
    <property type="entry name" value="ABC1_TM_sf"/>
</dbReference>
<dbReference type="InterPro" id="IPR011527">
    <property type="entry name" value="ABC1_TM_dom"/>
</dbReference>
<dbReference type="Pfam" id="PF00664">
    <property type="entry name" value="ABC_membrane"/>
    <property type="match status" value="2"/>
</dbReference>
<evidence type="ECO:0000256" key="5">
    <source>
        <dbReference type="ARBA" id="ARBA00022737"/>
    </source>
</evidence>